<feature type="compositionally biased region" description="Basic and acidic residues" evidence="1">
    <location>
        <begin position="1"/>
        <end position="13"/>
    </location>
</feature>
<keyword evidence="3" id="KW-1185">Reference proteome</keyword>
<proteinExistence type="predicted"/>
<dbReference type="Proteomes" id="UP000242715">
    <property type="component" value="Unassembled WGS sequence"/>
</dbReference>
<dbReference type="EMBL" id="DF973338">
    <property type="protein sequence ID" value="GAU26561.1"/>
    <property type="molecule type" value="Genomic_DNA"/>
</dbReference>
<reference evidence="3" key="1">
    <citation type="journal article" date="2017" name="Front. Plant Sci.">
        <title>Climate Clever Clovers: New Paradigm to Reduce the Environmental Footprint of Ruminants by Breeding Low Methanogenic Forages Utilizing Haplotype Variation.</title>
        <authorList>
            <person name="Kaur P."/>
            <person name="Appels R."/>
            <person name="Bayer P.E."/>
            <person name="Keeble-Gagnere G."/>
            <person name="Wang J."/>
            <person name="Hirakawa H."/>
            <person name="Shirasawa K."/>
            <person name="Vercoe P."/>
            <person name="Stefanova K."/>
            <person name="Durmic Z."/>
            <person name="Nichols P."/>
            <person name="Revell C."/>
            <person name="Isobe S.N."/>
            <person name="Edwards D."/>
            <person name="Erskine W."/>
        </authorList>
    </citation>
    <scope>NUCLEOTIDE SEQUENCE [LARGE SCALE GENOMIC DNA]</scope>
    <source>
        <strain evidence="3">cv. Daliak</strain>
    </source>
</reference>
<evidence type="ECO:0000313" key="2">
    <source>
        <dbReference type="EMBL" id="GAU26561.1"/>
    </source>
</evidence>
<feature type="region of interest" description="Disordered" evidence="1">
    <location>
        <begin position="1"/>
        <end position="43"/>
    </location>
</feature>
<organism evidence="2 3">
    <name type="scientific">Trifolium subterraneum</name>
    <name type="common">Subterranean clover</name>
    <dbReference type="NCBI Taxonomy" id="3900"/>
    <lineage>
        <taxon>Eukaryota</taxon>
        <taxon>Viridiplantae</taxon>
        <taxon>Streptophyta</taxon>
        <taxon>Embryophyta</taxon>
        <taxon>Tracheophyta</taxon>
        <taxon>Spermatophyta</taxon>
        <taxon>Magnoliopsida</taxon>
        <taxon>eudicotyledons</taxon>
        <taxon>Gunneridae</taxon>
        <taxon>Pentapetalae</taxon>
        <taxon>rosids</taxon>
        <taxon>fabids</taxon>
        <taxon>Fabales</taxon>
        <taxon>Fabaceae</taxon>
        <taxon>Papilionoideae</taxon>
        <taxon>50 kb inversion clade</taxon>
        <taxon>NPAAA clade</taxon>
        <taxon>Hologalegina</taxon>
        <taxon>IRL clade</taxon>
        <taxon>Trifolieae</taxon>
        <taxon>Trifolium</taxon>
    </lineage>
</organism>
<dbReference type="AlphaFoldDB" id="A0A2Z6M375"/>
<sequence length="127" mass="14643">MQEPKFKENVSVREEDETGVWGIPDRSGKRGEGGGAWFSRAPRWKNRETETGFGWSYSISSAGCLAPAWKPQFCIFIFSALEQIQVEFISATATVRLRRCFRRRPVMSPLPFCQQPFFSKTDRSKKR</sequence>
<gene>
    <name evidence="2" type="ORF">TSUD_266750</name>
</gene>
<accession>A0A2Z6M375</accession>
<evidence type="ECO:0000256" key="1">
    <source>
        <dbReference type="SAM" id="MobiDB-lite"/>
    </source>
</evidence>
<protein>
    <submittedName>
        <fullName evidence="2">Uncharacterized protein</fullName>
    </submittedName>
</protein>
<name>A0A2Z6M375_TRISU</name>
<evidence type="ECO:0000313" key="3">
    <source>
        <dbReference type="Proteomes" id="UP000242715"/>
    </source>
</evidence>